<dbReference type="AlphaFoldDB" id="A0A917JE91"/>
<comment type="caution">
    <text evidence="2">The sequence shown here is derived from an EMBL/GenBank/DDBJ whole genome shotgun (WGS) entry which is preliminary data.</text>
</comment>
<organism evidence="2 3">
    <name type="scientific">Enterococcus alcedinis</name>
    <dbReference type="NCBI Taxonomy" id="1274384"/>
    <lineage>
        <taxon>Bacteria</taxon>
        <taxon>Bacillati</taxon>
        <taxon>Bacillota</taxon>
        <taxon>Bacilli</taxon>
        <taxon>Lactobacillales</taxon>
        <taxon>Enterococcaceae</taxon>
        <taxon>Enterococcus</taxon>
    </lineage>
</organism>
<name>A0A917JE91_9ENTE</name>
<protein>
    <recommendedName>
        <fullName evidence="4">Nucleotidyltransferase</fullName>
    </recommendedName>
</protein>
<dbReference type="CDD" id="cd05400">
    <property type="entry name" value="NT_2-5OAS_ClassI-CCAase"/>
    <property type="match status" value="1"/>
</dbReference>
<accession>A0A917JE91</accession>
<reference evidence="2" key="2">
    <citation type="submission" date="2020-09" db="EMBL/GenBank/DDBJ databases">
        <authorList>
            <person name="Sun Q."/>
            <person name="Sedlacek I."/>
        </authorList>
    </citation>
    <scope>NUCLEOTIDE SEQUENCE</scope>
    <source>
        <strain evidence="2">CCM 8433</strain>
    </source>
</reference>
<keyword evidence="1" id="KW-0051">Antiviral defense</keyword>
<proteinExistence type="predicted"/>
<reference evidence="2" key="1">
    <citation type="journal article" date="2014" name="Int. J. Syst. Evol. Microbiol.">
        <title>Complete genome sequence of Corynebacterium casei LMG S-19264T (=DSM 44701T), isolated from a smear-ripened cheese.</title>
        <authorList>
            <consortium name="US DOE Joint Genome Institute (JGI-PGF)"/>
            <person name="Walter F."/>
            <person name="Albersmeier A."/>
            <person name="Kalinowski J."/>
            <person name="Ruckert C."/>
        </authorList>
    </citation>
    <scope>NUCLEOTIDE SEQUENCE</scope>
    <source>
        <strain evidence="2">CCM 8433</strain>
    </source>
</reference>
<evidence type="ECO:0000313" key="3">
    <source>
        <dbReference type="Proteomes" id="UP000622610"/>
    </source>
</evidence>
<gene>
    <name evidence="2" type="ORF">GCM10011482_12570</name>
</gene>
<evidence type="ECO:0008006" key="4">
    <source>
        <dbReference type="Google" id="ProtNLM"/>
    </source>
</evidence>
<evidence type="ECO:0000313" key="2">
    <source>
        <dbReference type="EMBL" id="GGI65603.1"/>
    </source>
</evidence>
<dbReference type="RefSeq" id="WP_188367436.1">
    <property type="nucleotide sequence ID" value="NZ_BMDT01000004.1"/>
</dbReference>
<keyword evidence="3" id="KW-1185">Reference proteome</keyword>
<dbReference type="GO" id="GO:0051607">
    <property type="term" value="P:defense response to virus"/>
    <property type="evidence" value="ECO:0007669"/>
    <property type="project" value="UniProtKB-KW"/>
</dbReference>
<dbReference type="InterPro" id="IPR006116">
    <property type="entry name" value="NT_2-5OAS_ClassI-CCAase"/>
</dbReference>
<sequence>MTYKQNEKLSKALEKIDLTNTQIERAKELYTNICNAIIKKSGLNISFYSQGSFATKTTVRPFENGKDKSYDVDVICEVQNLDKTIPPSTLMDIFEEAIDSAGYYNYTRWDKCFTVDYAKIDGIEFAIDIIPSVAESNDKLEEIKKETEHIELVNTSIAIPDVTDNHNQWISNNPIGYKSWFETQTQKYERKYLNFRKSIYESSIEELPEDNATNLMRNVIKILKRLRDVYFSRSKSQSSPSSIVITTLVAKLANRISYAEDEFSLLTSVIKELQQLERFNRGVSIQKSLDEGFIISNVIQFNDGYWILKNPANGFDNILSSWNENTSASQDFFYWVADLQELIDNQTSSTIEDVRKSEILYDSLSLNFSSIKPSDFNVNTSKASPWRI</sequence>
<dbReference type="Pfam" id="PF18144">
    <property type="entry name" value="SMODS"/>
    <property type="match status" value="1"/>
</dbReference>
<evidence type="ECO:0000256" key="1">
    <source>
        <dbReference type="ARBA" id="ARBA00023118"/>
    </source>
</evidence>
<dbReference type="EMBL" id="BMDT01000004">
    <property type="protein sequence ID" value="GGI65603.1"/>
    <property type="molecule type" value="Genomic_DNA"/>
</dbReference>
<dbReference type="GO" id="GO:0016779">
    <property type="term" value="F:nucleotidyltransferase activity"/>
    <property type="evidence" value="ECO:0007669"/>
    <property type="project" value="InterPro"/>
</dbReference>
<dbReference type="Proteomes" id="UP000622610">
    <property type="component" value="Unassembled WGS sequence"/>
</dbReference>